<sequence>MKIRKVSCETITGYEGQLRPLMAKISRGLTARSKENEKTALHKMRLVAKS</sequence>
<name>A0ABU1TXI8_9BACL</name>
<comment type="caution">
    <text evidence="1">The sequence shown here is derived from an EMBL/GenBank/DDBJ whole genome shotgun (WGS) entry which is preliminary data.</text>
</comment>
<proteinExistence type="predicted"/>
<reference evidence="1 2" key="1">
    <citation type="submission" date="2023-07" db="EMBL/GenBank/DDBJ databases">
        <title>Sorghum-associated microbial communities from plants grown in Nebraska, USA.</title>
        <authorList>
            <person name="Schachtman D."/>
        </authorList>
    </citation>
    <scope>NUCLEOTIDE SEQUENCE [LARGE SCALE GENOMIC DNA]</scope>
    <source>
        <strain evidence="1 2">BE211</strain>
    </source>
</reference>
<dbReference type="Proteomes" id="UP001258181">
    <property type="component" value="Unassembled WGS sequence"/>
</dbReference>
<organism evidence="1 2">
    <name type="scientific">Fictibacillus barbaricus</name>
    <dbReference type="NCBI Taxonomy" id="182136"/>
    <lineage>
        <taxon>Bacteria</taxon>
        <taxon>Bacillati</taxon>
        <taxon>Bacillota</taxon>
        <taxon>Bacilli</taxon>
        <taxon>Bacillales</taxon>
        <taxon>Fictibacillaceae</taxon>
        <taxon>Fictibacillus</taxon>
    </lineage>
</organism>
<evidence type="ECO:0000313" key="1">
    <source>
        <dbReference type="EMBL" id="MDR7071893.1"/>
    </source>
</evidence>
<dbReference type="EMBL" id="JAVDWA010000001">
    <property type="protein sequence ID" value="MDR7071893.1"/>
    <property type="molecule type" value="Genomic_DNA"/>
</dbReference>
<keyword evidence="2" id="KW-1185">Reference proteome</keyword>
<evidence type="ECO:0000313" key="2">
    <source>
        <dbReference type="Proteomes" id="UP001258181"/>
    </source>
</evidence>
<gene>
    <name evidence="1" type="ORF">J2X07_000868</name>
</gene>
<protein>
    <submittedName>
        <fullName evidence="1">Uncharacterized protein</fullName>
    </submittedName>
</protein>
<accession>A0ABU1TXI8</accession>